<dbReference type="AlphaFoldDB" id="A0A223NXD3"/>
<accession>A0A223NXD3</accession>
<evidence type="ECO:0008006" key="3">
    <source>
        <dbReference type="Google" id="ProtNLM"/>
    </source>
</evidence>
<dbReference type="Proteomes" id="UP000215002">
    <property type="component" value="Chromosome"/>
</dbReference>
<dbReference type="RefSeq" id="WP_094570621.1">
    <property type="nucleotide sequence ID" value="NZ_CP022743.1"/>
</dbReference>
<reference evidence="1 2" key="1">
    <citation type="submission" date="2017-08" db="EMBL/GenBank/DDBJ databases">
        <title>Complete genome sequence of Mucilaginibacter sp. strain BJC16-A31.</title>
        <authorList>
            <consortium name="Henan University of Science and Technology"/>
            <person name="You X."/>
        </authorList>
    </citation>
    <scope>NUCLEOTIDE SEQUENCE [LARGE SCALE GENOMIC DNA]</scope>
    <source>
        <strain evidence="1 2">BJC16-A31</strain>
    </source>
</reference>
<gene>
    <name evidence="1" type="ORF">MuYL_2359</name>
</gene>
<dbReference type="EMBL" id="CP022743">
    <property type="protein sequence ID" value="ASU34248.1"/>
    <property type="molecule type" value="Genomic_DNA"/>
</dbReference>
<proteinExistence type="predicted"/>
<evidence type="ECO:0000313" key="2">
    <source>
        <dbReference type="Proteomes" id="UP000215002"/>
    </source>
</evidence>
<dbReference type="KEGG" id="muc:MuYL_2359"/>
<dbReference type="OrthoDB" id="1094200at2"/>
<name>A0A223NXD3_9SPHI</name>
<protein>
    <recommendedName>
        <fullName evidence="3">Dnd system-associated protein 4</fullName>
    </recommendedName>
</protein>
<sequence length="154" mass="18092">MIDEAPIDDNALMNIEVDYYNSLFDGRLCPGQKDGEGKKRREYPFQHMWELFVYAAILGFMRDRRKPIDKQHKPFRWLNIGNTHQRNLLILAVSKYDSLELLQDKEELKKMIEEYANGGLSIMNQEIKNNPSAYAGLEVLTYKEIYDIENKVKS</sequence>
<evidence type="ECO:0000313" key="1">
    <source>
        <dbReference type="EMBL" id="ASU34248.1"/>
    </source>
</evidence>
<organism evidence="1 2">
    <name type="scientific">Mucilaginibacter xinganensis</name>
    <dbReference type="NCBI Taxonomy" id="1234841"/>
    <lineage>
        <taxon>Bacteria</taxon>
        <taxon>Pseudomonadati</taxon>
        <taxon>Bacteroidota</taxon>
        <taxon>Sphingobacteriia</taxon>
        <taxon>Sphingobacteriales</taxon>
        <taxon>Sphingobacteriaceae</taxon>
        <taxon>Mucilaginibacter</taxon>
    </lineage>
</organism>
<keyword evidence="2" id="KW-1185">Reference proteome</keyword>